<dbReference type="KEGG" id="acoa:RB602_06770"/>
<keyword evidence="5 6" id="KW-0472">Membrane</keyword>
<evidence type="ECO:0000256" key="2">
    <source>
        <dbReference type="ARBA" id="ARBA00022692"/>
    </source>
</evidence>
<dbReference type="PANTHER" id="PTHR30474">
    <property type="entry name" value="CELL CYCLE PROTEIN"/>
    <property type="match status" value="1"/>
</dbReference>
<dbReference type="InterPro" id="IPR011923">
    <property type="entry name" value="RodA/MrdB"/>
</dbReference>
<sequence>MALVPQPLRNQPWGIILLLLVFTGFGVAILYSAAGGSFSPWAGLHAARFMVFLVMALVISYMPEELFKFAALPVFVIILLMLLGVEILGQVRGGSQRWLELGFMRIQPSELMKPAIVLMVARFYSALPPTMIRSWSAIWPLLIMMGLPAALVLLQPDLGTTITICVGAVTVAFLAGLPMRLFVGAGVVAAIAIPLAYLFLLEPYQQRRVATFLNPENDPLGSGYHITQSKIAIGSGGIDGKGFLNGSQSHLDYLPEGHTDFVFATMAEEWGLIGGIAVIIAYFLLLRWGWRLSIDAPSRFSKLLAGGLTMTIFLYAAINMMMVMGLAPVVGIPLPFLSHGGSSMLTVMICVGMLMAIDRQTRRQPQTSLSSGILA</sequence>
<evidence type="ECO:0000313" key="8">
    <source>
        <dbReference type="Proteomes" id="UP001302429"/>
    </source>
</evidence>
<dbReference type="GO" id="GO:0015648">
    <property type="term" value="F:lipid-linked peptidoglycan transporter activity"/>
    <property type="evidence" value="ECO:0007669"/>
    <property type="project" value="TreeGrafter"/>
</dbReference>
<keyword evidence="6" id="KW-0997">Cell inner membrane</keyword>
<feature type="transmembrane region" description="Helical" evidence="6">
    <location>
        <begin position="270"/>
        <end position="290"/>
    </location>
</feature>
<organism evidence="7 8">
    <name type="scientific">Alterisphingorhabdus coralli</name>
    <dbReference type="NCBI Taxonomy" id="3071408"/>
    <lineage>
        <taxon>Bacteria</taxon>
        <taxon>Pseudomonadati</taxon>
        <taxon>Pseudomonadota</taxon>
        <taxon>Alphaproteobacteria</taxon>
        <taxon>Sphingomonadales</taxon>
        <taxon>Sphingomonadaceae</taxon>
        <taxon>Alterisphingorhabdus (ex Yan et al. 2024)</taxon>
    </lineage>
</organism>
<dbReference type="AlphaFoldDB" id="A0AA97I1C7"/>
<protein>
    <recommendedName>
        <fullName evidence="6">Peptidoglycan glycosyltransferase MrdB</fullName>
        <shortName evidence="6">PGT</shortName>
        <ecNumber evidence="6">2.4.99.28</ecNumber>
    </recommendedName>
    <alternativeName>
        <fullName evidence="6">Cell elongation protein RodA</fullName>
    </alternativeName>
    <alternativeName>
        <fullName evidence="6">Cell wall polymerase</fullName>
    </alternativeName>
    <alternativeName>
        <fullName evidence="6">Peptidoglycan polymerase</fullName>
        <shortName evidence="6">PG polymerase</shortName>
    </alternativeName>
</protein>
<dbReference type="GO" id="GO:0032153">
    <property type="term" value="C:cell division site"/>
    <property type="evidence" value="ECO:0007669"/>
    <property type="project" value="TreeGrafter"/>
</dbReference>
<dbReference type="GO" id="GO:0009252">
    <property type="term" value="P:peptidoglycan biosynthetic process"/>
    <property type="evidence" value="ECO:0007669"/>
    <property type="project" value="UniProtKB-UniRule"/>
</dbReference>
<keyword evidence="6" id="KW-0961">Cell wall biogenesis/degradation</keyword>
<keyword evidence="6" id="KW-0808">Transferase</keyword>
<gene>
    <name evidence="6 7" type="primary">rodA</name>
    <name evidence="6" type="synonym">mrdB</name>
    <name evidence="7" type="ORF">RB602_06770</name>
</gene>
<dbReference type="InterPro" id="IPR001182">
    <property type="entry name" value="FtsW/RodA"/>
</dbReference>
<feature type="transmembrane region" description="Helical" evidence="6">
    <location>
        <begin position="40"/>
        <end position="62"/>
    </location>
</feature>
<keyword evidence="6" id="KW-0328">Glycosyltransferase</keyword>
<dbReference type="PANTHER" id="PTHR30474:SF1">
    <property type="entry name" value="PEPTIDOGLYCAN GLYCOSYLTRANSFERASE MRDB"/>
    <property type="match status" value="1"/>
</dbReference>
<dbReference type="HAMAP" id="MF_02079">
    <property type="entry name" value="PGT_RodA"/>
    <property type="match status" value="1"/>
</dbReference>
<feature type="transmembrane region" description="Helical" evidence="6">
    <location>
        <begin position="182"/>
        <end position="200"/>
    </location>
</feature>
<name>A0AA97I1C7_9SPHN</name>
<dbReference type="RefSeq" id="WP_317084447.1">
    <property type="nucleotide sequence ID" value="NZ_CP136594.1"/>
</dbReference>
<keyword evidence="6" id="KW-0573">Peptidoglycan synthesis</keyword>
<comment type="subcellular location">
    <subcellularLocation>
        <location evidence="6">Cell inner membrane</location>
        <topology evidence="6">Multi-pass membrane protein</topology>
    </subcellularLocation>
    <subcellularLocation>
        <location evidence="1">Membrane</location>
        <topology evidence="1">Multi-pass membrane protein</topology>
    </subcellularLocation>
</comment>
<feature type="transmembrane region" description="Helical" evidence="6">
    <location>
        <begin position="12"/>
        <end position="34"/>
    </location>
</feature>
<dbReference type="GO" id="GO:0071555">
    <property type="term" value="P:cell wall organization"/>
    <property type="evidence" value="ECO:0007669"/>
    <property type="project" value="UniProtKB-KW"/>
</dbReference>
<dbReference type="Proteomes" id="UP001302429">
    <property type="component" value="Chromosome"/>
</dbReference>
<keyword evidence="6" id="KW-1003">Cell membrane</keyword>
<feature type="transmembrane region" description="Helical" evidence="6">
    <location>
        <begin position="69"/>
        <end position="91"/>
    </location>
</feature>
<feature type="transmembrane region" description="Helical" evidence="6">
    <location>
        <begin position="158"/>
        <end position="175"/>
    </location>
</feature>
<dbReference type="EMBL" id="CP136594">
    <property type="protein sequence ID" value="WOE76609.1"/>
    <property type="molecule type" value="Genomic_DNA"/>
</dbReference>
<evidence type="ECO:0000256" key="4">
    <source>
        <dbReference type="ARBA" id="ARBA00022989"/>
    </source>
</evidence>
<evidence type="ECO:0000313" key="7">
    <source>
        <dbReference type="EMBL" id="WOE76609.1"/>
    </source>
</evidence>
<reference evidence="7 8" key="1">
    <citation type="submission" date="2023-10" db="EMBL/GenBank/DDBJ databases">
        <title>Complete genome sequence of a Sphingomonadaceae bacterium.</title>
        <authorList>
            <person name="Yan C."/>
        </authorList>
    </citation>
    <scope>NUCLEOTIDE SEQUENCE [LARGE SCALE GENOMIC DNA]</scope>
    <source>
        <strain evidence="7 8">SCSIO 66989</strain>
    </source>
</reference>
<evidence type="ECO:0000256" key="6">
    <source>
        <dbReference type="HAMAP-Rule" id="MF_02079"/>
    </source>
</evidence>
<dbReference type="GO" id="GO:0008955">
    <property type="term" value="F:peptidoglycan glycosyltransferase activity"/>
    <property type="evidence" value="ECO:0007669"/>
    <property type="project" value="UniProtKB-UniRule"/>
</dbReference>
<keyword evidence="8" id="KW-1185">Reference proteome</keyword>
<keyword evidence="2 6" id="KW-0812">Transmembrane</keyword>
<feature type="transmembrane region" description="Helical" evidence="6">
    <location>
        <begin position="111"/>
        <end position="127"/>
    </location>
</feature>
<evidence type="ECO:0000256" key="3">
    <source>
        <dbReference type="ARBA" id="ARBA00022960"/>
    </source>
</evidence>
<dbReference type="NCBIfam" id="TIGR02210">
    <property type="entry name" value="rodA_shape"/>
    <property type="match status" value="1"/>
</dbReference>
<comment type="pathway">
    <text evidence="6">Cell wall biogenesis; peptidoglycan biosynthesis.</text>
</comment>
<comment type="similarity">
    <text evidence="6">Belongs to the SEDS family. MrdB/RodA subfamily.</text>
</comment>
<dbReference type="GO" id="GO:0051301">
    <property type="term" value="P:cell division"/>
    <property type="evidence" value="ECO:0007669"/>
    <property type="project" value="InterPro"/>
</dbReference>
<dbReference type="Pfam" id="PF01098">
    <property type="entry name" value="FTSW_RODA_SPOVE"/>
    <property type="match status" value="1"/>
</dbReference>
<comment type="catalytic activity">
    <reaction evidence="6">
        <text>[GlcNAc-(1-&gt;4)-Mur2Ac(oyl-L-Ala-gamma-D-Glu-L-Lys-D-Ala-D-Ala)](n)-di-trans,octa-cis-undecaprenyl diphosphate + beta-D-GlcNAc-(1-&gt;4)-Mur2Ac(oyl-L-Ala-gamma-D-Glu-L-Lys-D-Ala-D-Ala)-di-trans,octa-cis-undecaprenyl diphosphate = [GlcNAc-(1-&gt;4)-Mur2Ac(oyl-L-Ala-gamma-D-Glu-L-Lys-D-Ala-D-Ala)](n+1)-di-trans,octa-cis-undecaprenyl diphosphate + di-trans,octa-cis-undecaprenyl diphosphate + H(+)</text>
        <dbReference type="Rhea" id="RHEA:23708"/>
        <dbReference type="Rhea" id="RHEA-COMP:9602"/>
        <dbReference type="Rhea" id="RHEA-COMP:9603"/>
        <dbReference type="ChEBI" id="CHEBI:15378"/>
        <dbReference type="ChEBI" id="CHEBI:58405"/>
        <dbReference type="ChEBI" id="CHEBI:60033"/>
        <dbReference type="ChEBI" id="CHEBI:78435"/>
        <dbReference type="EC" id="2.4.99.28"/>
    </reaction>
</comment>
<proteinExistence type="inferred from homology"/>
<feature type="transmembrane region" description="Helical" evidence="6">
    <location>
        <begin position="302"/>
        <end position="324"/>
    </location>
</feature>
<keyword evidence="4 6" id="KW-1133">Transmembrane helix</keyword>
<dbReference type="GO" id="GO:0008360">
    <property type="term" value="P:regulation of cell shape"/>
    <property type="evidence" value="ECO:0007669"/>
    <property type="project" value="UniProtKB-KW"/>
</dbReference>
<dbReference type="EC" id="2.4.99.28" evidence="6"/>
<keyword evidence="3 6" id="KW-0133">Cell shape</keyword>
<accession>A0AA97I1C7</accession>
<evidence type="ECO:0000256" key="5">
    <source>
        <dbReference type="ARBA" id="ARBA00023136"/>
    </source>
</evidence>
<feature type="transmembrane region" description="Helical" evidence="6">
    <location>
        <begin position="134"/>
        <end position="152"/>
    </location>
</feature>
<comment type="function">
    <text evidence="6">Peptidoglycan polymerase that is essential for cell wall elongation.</text>
</comment>
<dbReference type="GO" id="GO:0005886">
    <property type="term" value="C:plasma membrane"/>
    <property type="evidence" value="ECO:0007669"/>
    <property type="project" value="UniProtKB-SubCell"/>
</dbReference>
<feature type="transmembrane region" description="Helical" evidence="6">
    <location>
        <begin position="336"/>
        <end position="357"/>
    </location>
</feature>
<evidence type="ECO:0000256" key="1">
    <source>
        <dbReference type="ARBA" id="ARBA00004141"/>
    </source>
</evidence>